<dbReference type="SMART" id="SM00895">
    <property type="entry name" value="FCD"/>
    <property type="match status" value="1"/>
</dbReference>
<dbReference type="InterPro" id="IPR011711">
    <property type="entry name" value="GntR_C"/>
</dbReference>
<dbReference type="InterPro" id="IPR036390">
    <property type="entry name" value="WH_DNA-bd_sf"/>
</dbReference>
<keyword evidence="6" id="KW-1185">Reference proteome</keyword>
<dbReference type="STRING" id="1122206.SAMN02745753_03235"/>
<accession>A0A1M5GW92</accession>
<dbReference type="InterPro" id="IPR000524">
    <property type="entry name" value="Tscrpt_reg_HTH_GntR"/>
</dbReference>
<dbReference type="PROSITE" id="PS50949">
    <property type="entry name" value="HTH_GNTR"/>
    <property type="match status" value="1"/>
</dbReference>
<dbReference type="Gene3D" id="1.20.120.530">
    <property type="entry name" value="GntR ligand-binding domain-like"/>
    <property type="match status" value="1"/>
</dbReference>
<keyword evidence="1" id="KW-0805">Transcription regulation</keyword>
<organism evidence="5 6">
    <name type="scientific">Marinomonas polaris DSM 16579</name>
    <dbReference type="NCBI Taxonomy" id="1122206"/>
    <lineage>
        <taxon>Bacteria</taxon>
        <taxon>Pseudomonadati</taxon>
        <taxon>Pseudomonadota</taxon>
        <taxon>Gammaproteobacteria</taxon>
        <taxon>Oceanospirillales</taxon>
        <taxon>Oceanospirillaceae</taxon>
        <taxon>Marinomonas</taxon>
    </lineage>
</organism>
<dbReference type="InterPro" id="IPR008920">
    <property type="entry name" value="TF_FadR/GntR_C"/>
</dbReference>
<dbReference type="Pfam" id="PF00392">
    <property type="entry name" value="GntR"/>
    <property type="match status" value="1"/>
</dbReference>
<dbReference type="PANTHER" id="PTHR43537">
    <property type="entry name" value="TRANSCRIPTIONAL REGULATOR, GNTR FAMILY"/>
    <property type="match status" value="1"/>
</dbReference>
<dbReference type="Proteomes" id="UP000184517">
    <property type="component" value="Unassembled WGS sequence"/>
</dbReference>
<protein>
    <submittedName>
        <fullName evidence="5">DNA-binding transcriptional regulator, GntR family</fullName>
    </submittedName>
</protein>
<feature type="domain" description="HTH gntR-type" evidence="4">
    <location>
        <begin position="1"/>
        <end position="68"/>
    </location>
</feature>
<dbReference type="GO" id="GO:0003700">
    <property type="term" value="F:DNA-binding transcription factor activity"/>
    <property type="evidence" value="ECO:0007669"/>
    <property type="project" value="InterPro"/>
</dbReference>
<name>A0A1M5GW92_9GAMM</name>
<dbReference type="InterPro" id="IPR036388">
    <property type="entry name" value="WH-like_DNA-bd_sf"/>
</dbReference>
<evidence type="ECO:0000313" key="5">
    <source>
        <dbReference type="EMBL" id="SHG08044.1"/>
    </source>
</evidence>
<dbReference type="RefSeq" id="WP_072840704.1">
    <property type="nucleotide sequence ID" value="NZ_FQVF01000015.1"/>
</dbReference>
<dbReference type="SUPFAM" id="SSF46785">
    <property type="entry name" value="Winged helix' DNA-binding domain"/>
    <property type="match status" value="1"/>
</dbReference>
<sequence>MKVSESIYIALRDRLMSGFYEPGTRLVEEALASELDASRTPVRAAIQKLIADGFLEQAPKRGAVVSMVGKSEIVDIYNLRVVLEGHAVCLASERVSENSLNAMKETVNRMEHAIDNKKIGYQEVLKEANRDFHYLIYESSLNPMIRSFGSRLLEFPLVIGRYYIYTDEQVRNSIKEHRQIIKAIETGDAQWAKSSIESHLMGALNSFKRKPT</sequence>
<evidence type="ECO:0000256" key="3">
    <source>
        <dbReference type="ARBA" id="ARBA00023163"/>
    </source>
</evidence>
<keyword evidence="2 5" id="KW-0238">DNA-binding</keyword>
<dbReference type="Gene3D" id="1.10.10.10">
    <property type="entry name" value="Winged helix-like DNA-binding domain superfamily/Winged helix DNA-binding domain"/>
    <property type="match status" value="1"/>
</dbReference>
<dbReference type="PANTHER" id="PTHR43537:SF24">
    <property type="entry name" value="GLUCONATE OPERON TRANSCRIPTIONAL REPRESSOR"/>
    <property type="match status" value="1"/>
</dbReference>
<proteinExistence type="predicted"/>
<keyword evidence="3" id="KW-0804">Transcription</keyword>
<dbReference type="OrthoDB" id="9799812at2"/>
<dbReference type="SMART" id="SM00345">
    <property type="entry name" value="HTH_GNTR"/>
    <property type="match status" value="1"/>
</dbReference>
<dbReference type="CDD" id="cd07377">
    <property type="entry name" value="WHTH_GntR"/>
    <property type="match status" value="1"/>
</dbReference>
<gene>
    <name evidence="5" type="ORF">SAMN02745753_03235</name>
</gene>
<evidence type="ECO:0000259" key="4">
    <source>
        <dbReference type="PROSITE" id="PS50949"/>
    </source>
</evidence>
<evidence type="ECO:0000313" key="6">
    <source>
        <dbReference type="Proteomes" id="UP000184517"/>
    </source>
</evidence>
<dbReference type="SUPFAM" id="SSF48008">
    <property type="entry name" value="GntR ligand-binding domain-like"/>
    <property type="match status" value="1"/>
</dbReference>
<dbReference type="EMBL" id="FQVF01000015">
    <property type="protein sequence ID" value="SHG08044.1"/>
    <property type="molecule type" value="Genomic_DNA"/>
</dbReference>
<evidence type="ECO:0000256" key="1">
    <source>
        <dbReference type="ARBA" id="ARBA00023015"/>
    </source>
</evidence>
<reference evidence="6" key="1">
    <citation type="submission" date="2016-11" db="EMBL/GenBank/DDBJ databases">
        <authorList>
            <person name="Varghese N."/>
            <person name="Submissions S."/>
        </authorList>
    </citation>
    <scope>NUCLEOTIDE SEQUENCE [LARGE SCALE GENOMIC DNA]</scope>
    <source>
        <strain evidence="6">DSM 16579</strain>
    </source>
</reference>
<dbReference type="Pfam" id="PF07729">
    <property type="entry name" value="FCD"/>
    <property type="match status" value="1"/>
</dbReference>
<evidence type="ECO:0000256" key="2">
    <source>
        <dbReference type="ARBA" id="ARBA00023125"/>
    </source>
</evidence>
<dbReference type="AlphaFoldDB" id="A0A1M5GW92"/>
<dbReference type="GO" id="GO:0003677">
    <property type="term" value="F:DNA binding"/>
    <property type="evidence" value="ECO:0007669"/>
    <property type="project" value="UniProtKB-KW"/>
</dbReference>